<comment type="caution">
    <text evidence="1">The sequence shown here is derived from an EMBL/GenBank/DDBJ whole genome shotgun (WGS) entry which is preliminary data.</text>
</comment>
<dbReference type="RefSeq" id="WP_070355564.1">
    <property type="nucleotide sequence ID" value="NZ_CP043474.1"/>
</dbReference>
<dbReference type="Proteomes" id="UP000178953">
    <property type="component" value="Unassembled WGS sequence"/>
</dbReference>
<protein>
    <recommendedName>
        <fullName evidence="3">Polyketide cyclase / dehydrase and lipid transport</fullName>
    </recommendedName>
</protein>
<dbReference type="OrthoDB" id="6024794at2"/>
<evidence type="ECO:0000313" key="2">
    <source>
        <dbReference type="Proteomes" id="UP000178953"/>
    </source>
</evidence>
<reference evidence="1 2" key="1">
    <citation type="submission" date="2016-09" db="EMBL/GenBank/DDBJ databases">
        <title>genome sequence of Mycobacterium sp. 739 SCH.</title>
        <authorList>
            <person name="Greninger A.L."/>
            <person name="Qin X."/>
            <person name="Jerome K."/>
            <person name="Vora S."/>
            <person name="Quinn K."/>
        </authorList>
    </citation>
    <scope>NUCLEOTIDE SEQUENCE [LARGE SCALE GENOMIC DNA]</scope>
    <source>
        <strain evidence="1 2">SCH</strain>
    </source>
</reference>
<accession>A0A1E8Q042</accession>
<dbReference type="AlphaFoldDB" id="A0A1E8Q042"/>
<dbReference type="Gene3D" id="3.30.530.20">
    <property type="match status" value="1"/>
</dbReference>
<proteinExistence type="predicted"/>
<sequence>MPTIRCRREIDVPAADDATIAEHLARLGDAERSHGGPVPNTEIEYSATLEVSDVVGTGRVLVVWTATFCVPDAPCDVIRAHRDAVFADAVDELRRRYAGAKLAS</sequence>
<gene>
    <name evidence="1" type="ORF">BEL07_23960</name>
</gene>
<dbReference type="InterPro" id="IPR023393">
    <property type="entry name" value="START-like_dom_sf"/>
</dbReference>
<name>A0A1E8Q042_9MYCO</name>
<evidence type="ECO:0000313" key="1">
    <source>
        <dbReference type="EMBL" id="OFJ51224.1"/>
    </source>
</evidence>
<organism evidence="1 2">
    <name type="scientific">Mycolicibacterium grossiae</name>
    <dbReference type="NCBI Taxonomy" id="1552759"/>
    <lineage>
        <taxon>Bacteria</taxon>
        <taxon>Bacillati</taxon>
        <taxon>Actinomycetota</taxon>
        <taxon>Actinomycetes</taxon>
        <taxon>Mycobacteriales</taxon>
        <taxon>Mycobacteriaceae</taxon>
        <taxon>Mycolicibacterium</taxon>
    </lineage>
</organism>
<dbReference type="EMBL" id="MCHX01000074">
    <property type="protein sequence ID" value="OFJ51224.1"/>
    <property type="molecule type" value="Genomic_DNA"/>
</dbReference>
<evidence type="ECO:0008006" key="3">
    <source>
        <dbReference type="Google" id="ProtNLM"/>
    </source>
</evidence>
<keyword evidence="2" id="KW-1185">Reference proteome</keyword>